<feature type="compositionally biased region" description="Low complexity" evidence="2">
    <location>
        <begin position="1"/>
        <end position="15"/>
    </location>
</feature>
<dbReference type="EMBL" id="QAPF01000130">
    <property type="protein sequence ID" value="TEA15627.1"/>
    <property type="molecule type" value="Genomic_DNA"/>
</dbReference>
<reference evidence="3 4" key="1">
    <citation type="submission" date="2018-11" db="EMBL/GenBank/DDBJ databases">
        <title>Genome sequence and assembly of Colletotrichum sidae.</title>
        <authorList>
            <person name="Gan P."/>
            <person name="Shirasu K."/>
        </authorList>
    </citation>
    <scope>NUCLEOTIDE SEQUENCE [LARGE SCALE GENOMIC DNA]</scope>
    <source>
        <strain evidence="3 4">CBS 518.97</strain>
    </source>
</reference>
<evidence type="ECO:0000256" key="2">
    <source>
        <dbReference type="SAM" id="MobiDB-lite"/>
    </source>
</evidence>
<feature type="region of interest" description="Disordered" evidence="2">
    <location>
        <begin position="658"/>
        <end position="1045"/>
    </location>
</feature>
<feature type="region of interest" description="Disordered" evidence="2">
    <location>
        <begin position="327"/>
        <end position="361"/>
    </location>
</feature>
<dbReference type="AlphaFoldDB" id="A0A4R8TDJ8"/>
<proteinExistence type="predicted"/>
<evidence type="ECO:0000313" key="4">
    <source>
        <dbReference type="Proteomes" id="UP000295604"/>
    </source>
</evidence>
<sequence>MANQTSSGSSQPGQSNLEQDRDRWFNTLEAYKRRFEAERDTIKSKLAQDQQNSCRDLEDQARFLETQSLSPQVRELIQKYQAEIRSRRLSENQQEYRTALENVAKQEKDLYQQHHQQFPLPPTLLGRAVPASSSNPAAAAAASANRSQTPALHGQAAHAGVTPPRPVSHATNSISSAPMPAQHGHHQWPYAGQTANNGPLHGSPHIPGSMYRPVNKSADGGPRMLPSNGRPPILGNGLPPPHQNSNQTHAGHGQGTGSPHMMNNPHDAARGGRVPIPPMSQAGQIAHDDRAYLMRHGGAQLPPDRERQRDYARQAMEMQQIQLERQQLERQRQLKRKPDSMDISFQDVEQKRARTETPQNQAPRTIKFQDVYQDGKAEFKHTIVKYEDVFYVLKCDEHGVHFKQNALAAAAKHLHGASHGHLKKEHRLAVQKLGFHVVDCTDDLAKLNNDVVQKAFENGYKPLNQLHGPKSGGKRHSGGPLPPDPSELSFIGAQAQIAKQLDIQQELASIITNPVAGELYEARWLKSNKMYVVMILGWKDLSMCGWPEKFCDIALYKDKVRPACFKFDDEGIAGWAEGYGDGEPRVADREVPVMWFETNGQDRLGWVNVRALRPFILDDPNRPVNASHTSNRARNMYAEIRGFKSFENMLRGIRSQEPAAVRRGSGEAPTKLPSSASASESESSPDANTYDFGDNPPKIDDSDDETYSESKRQGNKDSDEDMDDAEPSTPQPLKRSTQEVRPPARLMENGGGPGRLGAAAGTRSSASKGSAGAEEKDDVVMRDAVQTTPSKTRGRDETGEQVTPGHNAANGESVPHVALGTPATPNTDSTEATRAENERQPDGDTVASAALGAQPPPGHKAPEEAKKPERGEADVNGQGERSGASKSPSLEKETPRVSPKLQLADLLNGTEPEKAKSVVEAAGTAKPSEGRRPLPEKPASTTAPLPRHPLPTKPATAAHETSTAGRASPPSIDVGNQASPTLSASGGPKSASIDGSARQPDPRMSISSALEDQQRQSVNTTQATVVSQNGAVGNGAASGSSTPRVVNMANDDRWRAIRTSESPRVSPVVAHASLIDRSAAASPGLGAKKDTDPLSIDVASFSEGDKEWAEAGRFLHFYIEDKDRGIASTKAEDGIAATLNAQLVKAAALDKTSSTVTLVLKDGPGKPSVEQRFVFALNSVTGSSRGAGPQAMKFYRWVTMKNSAIEHI</sequence>
<feature type="coiled-coil region" evidence="1">
    <location>
        <begin position="32"/>
        <end position="109"/>
    </location>
</feature>
<accession>A0A4R8TDJ8</accession>
<keyword evidence="1" id="KW-0175">Coiled coil</keyword>
<name>A0A4R8TDJ8_9PEZI</name>
<organism evidence="3 4">
    <name type="scientific">Colletotrichum sidae</name>
    <dbReference type="NCBI Taxonomy" id="1347389"/>
    <lineage>
        <taxon>Eukaryota</taxon>
        <taxon>Fungi</taxon>
        <taxon>Dikarya</taxon>
        <taxon>Ascomycota</taxon>
        <taxon>Pezizomycotina</taxon>
        <taxon>Sordariomycetes</taxon>
        <taxon>Hypocreomycetidae</taxon>
        <taxon>Glomerellales</taxon>
        <taxon>Glomerellaceae</taxon>
        <taxon>Colletotrichum</taxon>
        <taxon>Colletotrichum orbiculare species complex</taxon>
    </lineage>
</organism>
<feature type="region of interest" description="Disordered" evidence="2">
    <location>
        <begin position="462"/>
        <end position="485"/>
    </location>
</feature>
<feature type="compositionally biased region" description="Polar residues" evidence="2">
    <location>
        <begin position="974"/>
        <end position="984"/>
    </location>
</feature>
<feature type="compositionally biased region" description="Basic and acidic residues" evidence="2">
    <location>
        <begin position="831"/>
        <end position="842"/>
    </location>
</feature>
<feature type="compositionally biased region" description="Low complexity" evidence="2">
    <location>
        <begin position="756"/>
        <end position="772"/>
    </location>
</feature>
<keyword evidence="4" id="KW-1185">Reference proteome</keyword>
<feature type="region of interest" description="Disordered" evidence="2">
    <location>
        <begin position="127"/>
        <end position="281"/>
    </location>
</feature>
<feature type="compositionally biased region" description="Low complexity" evidence="2">
    <location>
        <begin position="127"/>
        <end position="147"/>
    </location>
</feature>
<feature type="compositionally biased region" description="Polar residues" evidence="2">
    <location>
        <begin position="1005"/>
        <end position="1024"/>
    </location>
</feature>
<feature type="region of interest" description="Disordered" evidence="2">
    <location>
        <begin position="1"/>
        <end position="22"/>
    </location>
</feature>
<feature type="compositionally biased region" description="Basic and acidic residues" evidence="2">
    <location>
        <begin position="708"/>
        <end position="717"/>
    </location>
</feature>
<protein>
    <submittedName>
        <fullName evidence="3">Uncharacterized protein</fullName>
    </submittedName>
</protein>
<comment type="caution">
    <text evidence="3">The sequence shown here is derived from an EMBL/GenBank/DDBJ whole genome shotgun (WGS) entry which is preliminary data.</text>
</comment>
<feature type="compositionally biased region" description="Basic and acidic residues" evidence="2">
    <location>
        <begin position="327"/>
        <end position="340"/>
    </location>
</feature>
<evidence type="ECO:0000313" key="3">
    <source>
        <dbReference type="EMBL" id="TEA15627.1"/>
    </source>
</evidence>
<feature type="compositionally biased region" description="Low complexity" evidence="2">
    <location>
        <begin position="1025"/>
        <end position="1041"/>
    </location>
</feature>
<feature type="compositionally biased region" description="Basic and acidic residues" evidence="2">
    <location>
        <begin position="860"/>
        <end position="873"/>
    </location>
</feature>
<evidence type="ECO:0000256" key="1">
    <source>
        <dbReference type="SAM" id="Coils"/>
    </source>
</evidence>
<feature type="compositionally biased region" description="Low complexity" evidence="2">
    <location>
        <begin position="674"/>
        <end position="684"/>
    </location>
</feature>
<gene>
    <name evidence="3" type="ORF">C8034_v001504</name>
</gene>
<dbReference type="Proteomes" id="UP000295604">
    <property type="component" value="Unassembled WGS sequence"/>
</dbReference>